<protein>
    <submittedName>
        <fullName evidence="3">RcnB family protein</fullName>
    </submittedName>
</protein>
<evidence type="ECO:0000256" key="2">
    <source>
        <dbReference type="SAM" id="SignalP"/>
    </source>
</evidence>
<dbReference type="EMBL" id="JAYFUH010000249">
    <property type="protein sequence ID" value="MEA5668959.1"/>
    <property type="molecule type" value="Genomic_DNA"/>
</dbReference>
<feature type="chain" id="PRO_5045529917" evidence="2">
    <location>
        <begin position="22"/>
        <end position="118"/>
    </location>
</feature>
<dbReference type="Gene3D" id="3.10.450.160">
    <property type="entry name" value="inner membrane protein cigr"/>
    <property type="match status" value="1"/>
</dbReference>
<keyword evidence="4" id="KW-1185">Reference proteome</keyword>
<feature type="region of interest" description="Disordered" evidence="1">
    <location>
        <begin position="22"/>
        <end position="92"/>
    </location>
</feature>
<reference evidence="3 4" key="1">
    <citation type="submission" date="2023-12" db="EMBL/GenBank/DDBJ databases">
        <title>Stenotrophomonas guangdongensis sp. nov., isolated from wilted pepper plants (Capsicum annuum).</title>
        <authorList>
            <person name="Qiu M."/>
            <person name="Li Y."/>
            <person name="Liu Q."/>
            <person name="Zhang X."/>
            <person name="Huang Y."/>
            <person name="Guo R."/>
            <person name="Hu M."/>
            <person name="Zhou J."/>
            <person name="Zhou X."/>
        </authorList>
    </citation>
    <scope>NUCLEOTIDE SEQUENCE [LARGE SCALE GENOMIC DNA]</scope>
    <source>
        <strain evidence="3 4">MH1</strain>
    </source>
</reference>
<organism evidence="3 4">
    <name type="scientific">Stenotrophomonas capsici</name>
    <dbReference type="NCBI Taxonomy" id="3110230"/>
    <lineage>
        <taxon>Bacteria</taxon>
        <taxon>Pseudomonadati</taxon>
        <taxon>Pseudomonadota</taxon>
        <taxon>Gammaproteobacteria</taxon>
        <taxon>Lysobacterales</taxon>
        <taxon>Lysobacteraceae</taxon>
        <taxon>Stenotrophomonas</taxon>
    </lineage>
</organism>
<dbReference type="InterPro" id="IPR024572">
    <property type="entry name" value="RcnB"/>
</dbReference>
<evidence type="ECO:0000256" key="1">
    <source>
        <dbReference type="SAM" id="MobiDB-lite"/>
    </source>
</evidence>
<evidence type="ECO:0000313" key="4">
    <source>
        <dbReference type="Proteomes" id="UP001301653"/>
    </source>
</evidence>
<gene>
    <name evidence="3" type="ORF">VA603_15545</name>
</gene>
<feature type="compositionally biased region" description="Low complexity" evidence="1">
    <location>
        <begin position="36"/>
        <end position="47"/>
    </location>
</feature>
<accession>A0ABU5V6I3</accession>
<dbReference type="Pfam" id="PF11776">
    <property type="entry name" value="RcnB"/>
    <property type="match status" value="1"/>
</dbReference>
<feature type="signal peptide" evidence="2">
    <location>
        <begin position="1"/>
        <end position="21"/>
    </location>
</feature>
<sequence>MKRIFATALSLSLLASASAFAGPVQDRDRHDPPAPSHAQQHPAPASSNGARHAAPQSAHHAPRKGERLSRHQRGTRVADYAHHGLRKPGRGNEWRRIDDRYVLIAIATGLVMDIASGR</sequence>
<name>A0ABU5V6I3_9GAMM</name>
<comment type="caution">
    <text evidence="3">The sequence shown here is derived from an EMBL/GenBank/DDBJ whole genome shotgun (WGS) entry which is preliminary data.</text>
</comment>
<keyword evidence="2" id="KW-0732">Signal</keyword>
<dbReference type="Proteomes" id="UP001301653">
    <property type="component" value="Unassembled WGS sequence"/>
</dbReference>
<proteinExistence type="predicted"/>
<evidence type="ECO:0000313" key="3">
    <source>
        <dbReference type="EMBL" id="MEA5668959.1"/>
    </source>
</evidence>
<dbReference type="RefSeq" id="WP_323439382.1">
    <property type="nucleotide sequence ID" value="NZ_JAYFUH010000249.1"/>
</dbReference>